<accession>A0AAV4DB13</accession>
<feature type="non-terminal residue" evidence="1">
    <location>
        <position position="56"/>
    </location>
</feature>
<dbReference type="EMBL" id="BLXT01007681">
    <property type="protein sequence ID" value="GFO41412.1"/>
    <property type="molecule type" value="Genomic_DNA"/>
</dbReference>
<protein>
    <submittedName>
        <fullName evidence="1">Uncharacterized protein</fullName>
    </submittedName>
</protein>
<keyword evidence="2" id="KW-1185">Reference proteome</keyword>
<dbReference type="Proteomes" id="UP000735302">
    <property type="component" value="Unassembled WGS sequence"/>
</dbReference>
<evidence type="ECO:0000313" key="2">
    <source>
        <dbReference type="Proteomes" id="UP000735302"/>
    </source>
</evidence>
<organism evidence="1 2">
    <name type="scientific">Plakobranchus ocellatus</name>
    <dbReference type="NCBI Taxonomy" id="259542"/>
    <lineage>
        <taxon>Eukaryota</taxon>
        <taxon>Metazoa</taxon>
        <taxon>Spiralia</taxon>
        <taxon>Lophotrochozoa</taxon>
        <taxon>Mollusca</taxon>
        <taxon>Gastropoda</taxon>
        <taxon>Heterobranchia</taxon>
        <taxon>Euthyneura</taxon>
        <taxon>Panpulmonata</taxon>
        <taxon>Sacoglossa</taxon>
        <taxon>Placobranchoidea</taxon>
        <taxon>Plakobranchidae</taxon>
        <taxon>Plakobranchus</taxon>
    </lineage>
</organism>
<sequence length="56" mass="5891">MVGFPVFCADLSTSHPTVTSTSLDSPSSVLTCPLQTRHLYIVGFPVICAALSTSHP</sequence>
<dbReference type="AlphaFoldDB" id="A0AAV4DB13"/>
<evidence type="ECO:0000313" key="1">
    <source>
        <dbReference type="EMBL" id="GFO41412.1"/>
    </source>
</evidence>
<name>A0AAV4DB13_9GAST</name>
<proteinExistence type="predicted"/>
<reference evidence="1 2" key="1">
    <citation type="journal article" date="2021" name="Elife">
        <title>Chloroplast acquisition without the gene transfer in kleptoplastic sea slugs, Plakobranchus ocellatus.</title>
        <authorList>
            <person name="Maeda T."/>
            <person name="Takahashi S."/>
            <person name="Yoshida T."/>
            <person name="Shimamura S."/>
            <person name="Takaki Y."/>
            <person name="Nagai Y."/>
            <person name="Toyoda A."/>
            <person name="Suzuki Y."/>
            <person name="Arimoto A."/>
            <person name="Ishii H."/>
            <person name="Satoh N."/>
            <person name="Nishiyama T."/>
            <person name="Hasebe M."/>
            <person name="Maruyama T."/>
            <person name="Minagawa J."/>
            <person name="Obokata J."/>
            <person name="Shigenobu S."/>
        </authorList>
    </citation>
    <scope>NUCLEOTIDE SEQUENCE [LARGE SCALE GENOMIC DNA]</scope>
</reference>
<comment type="caution">
    <text evidence="1">The sequence shown here is derived from an EMBL/GenBank/DDBJ whole genome shotgun (WGS) entry which is preliminary data.</text>
</comment>
<gene>
    <name evidence="1" type="ORF">PoB_006791700</name>
</gene>